<dbReference type="Pfam" id="PF00183">
    <property type="entry name" value="HSP90"/>
    <property type="match status" value="1"/>
</dbReference>
<evidence type="ECO:0008006" key="6">
    <source>
        <dbReference type="Google" id="ProtNLM"/>
    </source>
</evidence>
<sequence length="117" mass="12671">MKGRRVFEINPGHPIIQNLNAACRANPNNEEALRAIDLLYDAALVTSGFTPENPAQLGGKMYEMMNSALAGKWSVPAAEIQHEQPLAAESTPEQQPTNPETYEAEVVEPVAAGSKKQ</sequence>
<dbReference type="GO" id="GO:0140662">
    <property type="term" value="F:ATP-dependent protein folding chaperone"/>
    <property type="evidence" value="ECO:0007669"/>
    <property type="project" value="InterPro"/>
</dbReference>
<feature type="compositionally biased region" description="Polar residues" evidence="3">
    <location>
        <begin position="91"/>
        <end position="100"/>
    </location>
</feature>
<protein>
    <recommendedName>
        <fullName evidence="6">Heat shock protein 90</fullName>
    </recommendedName>
</protein>
<dbReference type="AlphaFoldDB" id="A0A7N0V194"/>
<feature type="region of interest" description="Disordered" evidence="3">
    <location>
        <begin position="80"/>
        <end position="117"/>
    </location>
</feature>
<dbReference type="InterPro" id="IPR037196">
    <property type="entry name" value="HSP90_C"/>
</dbReference>
<reference evidence="4" key="1">
    <citation type="submission" date="2021-01" db="UniProtKB">
        <authorList>
            <consortium name="EnsemblPlants"/>
        </authorList>
    </citation>
    <scope>IDENTIFICATION</scope>
</reference>
<dbReference type="Gramene" id="Kaladp0094s0037.1.v1.1">
    <property type="protein sequence ID" value="Kaladp0094s0037.1.v1.1.CDS.1"/>
    <property type="gene ID" value="Kaladp0094s0037.v1.1"/>
</dbReference>
<dbReference type="GO" id="GO:0016887">
    <property type="term" value="F:ATP hydrolysis activity"/>
    <property type="evidence" value="ECO:0007669"/>
    <property type="project" value="InterPro"/>
</dbReference>
<dbReference type="GO" id="GO:0005524">
    <property type="term" value="F:ATP binding"/>
    <property type="evidence" value="ECO:0007669"/>
    <property type="project" value="InterPro"/>
</dbReference>
<dbReference type="SUPFAM" id="SSF110942">
    <property type="entry name" value="HSP90 C-terminal domain"/>
    <property type="match status" value="1"/>
</dbReference>
<proteinExistence type="inferred from homology"/>
<name>A0A7N0V194_KALFE</name>
<comment type="similarity">
    <text evidence="1">Belongs to the heat shock protein 90 family.</text>
</comment>
<dbReference type="OMA" id="KIYEMIA"/>
<dbReference type="PANTHER" id="PTHR11528">
    <property type="entry name" value="HEAT SHOCK PROTEIN 90 FAMILY MEMBER"/>
    <property type="match status" value="1"/>
</dbReference>
<dbReference type="Proteomes" id="UP000594263">
    <property type="component" value="Unplaced"/>
</dbReference>
<keyword evidence="5" id="KW-1185">Reference proteome</keyword>
<evidence type="ECO:0000256" key="1">
    <source>
        <dbReference type="ARBA" id="ARBA00008239"/>
    </source>
</evidence>
<dbReference type="InterPro" id="IPR001404">
    <property type="entry name" value="Hsp90_fam"/>
</dbReference>
<evidence type="ECO:0000256" key="3">
    <source>
        <dbReference type="SAM" id="MobiDB-lite"/>
    </source>
</evidence>
<dbReference type="GO" id="GO:0051082">
    <property type="term" value="F:unfolded protein binding"/>
    <property type="evidence" value="ECO:0007669"/>
    <property type="project" value="InterPro"/>
</dbReference>
<organism evidence="4 5">
    <name type="scientific">Kalanchoe fedtschenkoi</name>
    <name type="common">Lavender scallops</name>
    <name type="synonym">South American air plant</name>
    <dbReference type="NCBI Taxonomy" id="63787"/>
    <lineage>
        <taxon>Eukaryota</taxon>
        <taxon>Viridiplantae</taxon>
        <taxon>Streptophyta</taxon>
        <taxon>Embryophyta</taxon>
        <taxon>Tracheophyta</taxon>
        <taxon>Spermatophyta</taxon>
        <taxon>Magnoliopsida</taxon>
        <taxon>eudicotyledons</taxon>
        <taxon>Gunneridae</taxon>
        <taxon>Pentapetalae</taxon>
        <taxon>Saxifragales</taxon>
        <taxon>Crassulaceae</taxon>
        <taxon>Kalanchoe</taxon>
    </lineage>
</organism>
<dbReference type="Gene3D" id="1.20.120.790">
    <property type="entry name" value="Heat shock protein 90, C-terminal domain"/>
    <property type="match status" value="1"/>
</dbReference>
<keyword evidence="2" id="KW-0143">Chaperone</keyword>
<evidence type="ECO:0000256" key="2">
    <source>
        <dbReference type="ARBA" id="ARBA00023186"/>
    </source>
</evidence>
<evidence type="ECO:0000313" key="5">
    <source>
        <dbReference type="Proteomes" id="UP000594263"/>
    </source>
</evidence>
<accession>A0A7N0V194</accession>
<dbReference type="EnsemblPlants" id="Kaladp0094s0037.1.v1.1">
    <property type="protein sequence ID" value="Kaladp0094s0037.1.v1.1.CDS.1"/>
    <property type="gene ID" value="Kaladp0094s0037.v1.1"/>
</dbReference>
<evidence type="ECO:0000313" key="4">
    <source>
        <dbReference type="EnsemblPlants" id="Kaladp0094s0037.1.v1.1.CDS.1"/>
    </source>
</evidence>